<proteinExistence type="predicted"/>
<dbReference type="SUPFAM" id="SSF56784">
    <property type="entry name" value="HAD-like"/>
    <property type="match status" value="1"/>
</dbReference>
<dbReference type="GO" id="GO:0000287">
    <property type="term" value="F:magnesium ion binding"/>
    <property type="evidence" value="ECO:0007669"/>
    <property type="project" value="TreeGrafter"/>
</dbReference>
<name>A0AAD9LJJ1_BABDI</name>
<organism evidence="1 2">
    <name type="scientific">Babesia divergens</name>
    <dbReference type="NCBI Taxonomy" id="32595"/>
    <lineage>
        <taxon>Eukaryota</taxon>
        <taxon>Sar</taxon>
        <taxon>Alveolata</taxon>
        <taxon>Apicomplexa</taxon>
        <taxon>Aconoidasida</taxon>
        <taxon>Piroplasmida</taxon>
        <taxon>Babesiidae</taxon>
        <taxon>Babesia</taxon>
    </lineage>
</organism>
<keyword evidence="1" id="KW-0378">Hydrolase</keyword>
<reference evidence="1" key="2">
    <citation type="submission" date="2021-05" db="EMBL/GenBank/DDBJ databases">
        <authorList>
            <person name="Pain A."/>
        </authorList>
    </citation>
    <scope>NUCLEOTIDE SEQUENCE</scope>
    <source>
        <strain evidence="1">1802A</strain>
    </source>
</reference>
<dbReference type="PANTHER" id="PTHR10000">
    <property type="entry name" value="PHOSPHOSERINE PHOSPHATASE"/>
    <property type="match status" value="1"/>
</dbReference>
<evidence type="ECO:0000313" key="1">
    <source>
        <dbReference type="EMBL" id="KAK1937957.1"/>
    </source>
</evidence>
<dbReference type="AlphaFoldDB" id="A0AAD9LJJ1"/>
<dbReference type="Gene3D" id="3.40.50.1000">
    <property type="entry name" value="HAD superfamily/HAD-like"/>
    <property type="match status" value="1"/>
</dbReference>
<dbReference type="GO" id="GO:0005829">
    <property type="term" value="C:cytosol"/>
    <property type="evidence" value="ECO:0007669"/>
    <property type="project" value="TreeGrafter"/>
</dbReference>
<dbReference type="Proteomes" id="UP001195914">
    <property type="component" value="Unassembled WGS sequence"/>
</dbReference>
<keyword evidence="2" id="KW-1185">Reference proteome</keyword>
<protein>
    <submittedName>
        <fullName evidence="1">HAD superfamily hydrolase</fullName>
    </submittedName>
</protein>
<reference evidence="1" key="1">
    <citation type="journal article" date="2014" name="Nucleic Acids Res.">
        <title>The evolutionary dynamics of variant antigen genes in Babesia reveal a history of genomic innovation underlying host-parasite interaction.</title>
        <authorList>
            <person name="Jackson A.P."/>
            <person name="Otto T.D."/>
            <person name="Darby A."/>
            <person name="Ramaprasad A."/>
            <person name="Xia D."/>
            <person name="Echaide I.E."/>
            <person name="Farber M."/>
            <person name="Gahlot S."/>
            <person name="Gamble J."/>
            <person name="Gupta D."/>
            <person name="Gupta Y."/>
            <person name="Jackson L."/>
            <person name="Malandrin L."/>
            <person name="Malas T.B."/>
            <person name="Moussa E."/>
            <person name="Nair M."/>
            <person name="Reid A.J."/>
            <person name="Sanders M."/>
            <person name="Sharma J."/>
            <person name="Tracey A."/>
            <person name="Quail M.A."/>
            <person name="Weir W."/>
            <person name="Wastling J.M."/>
            <person name="Hall N."/>
            <person name="Willadsen P."/>
            <person name="Lingelbach K."/>
            <person name="Shiels B."/>
            <person name="Tait A."/>
            <person name="Berriman M."/>
            <person name="Allred D.R."/>
            <person name="Pain A."/>
        </authorList>
    </citation>
    <scope>NUCLEOTIDE SEQUENCE</scope>
    <source>
        <strain evidence="1">1802A</strain>
    </source>
</reference>
<dbReference type="InterPro" id="IPR036412">
    <property type="entry name" value="HAD-like_sf"/>
</dbReference>
<sequence>MSSSNNFVRPTTPPKYFGLDIDGTFHAFDAKAFEKNRKAFRKMMEAGYVPFCCTGMLRLIVSYVCLGRPLLGTYGVLEELYSDGVYKGFPGVYQNGAAVYNEHGDLINAVTFDKAFLRRFCAIIEEHDLRELAVFISGSCVYTLSEESECWDHIIGIWDLDVKTECVSADRIVDAGIIQIILWNYKKCAPYLLFTEGEDFVIKHGACGLSDINPPGVTKARGIAKLLECQGVNVSDCGFIGDGSNDIEAMQASNMSFAVGNASDEVKSHAKYVLEETNEEGAFAKAISLLYGITVD</sequence>
<dbReference type="Gene3D" id="3.30.1240.10">
    <property type="match status" value="1"/>
</dbReference>
<dbReference type="InterPro" id="IPR023214">
    <property type="entry name" value="HAD_sf"/>
</dbReference>
<accession>A0AAD9LJJ1</accession>
<dbReference type="PANTHER" id="PTHR10000:SF8">
    <property type="entry name" value="HAD SUPERFAMILY HYDROLASE-LIKE, TYPE 3"/>
    <property type="match status" value="1"/>
</dbReference>
<dbReference type="EMBL" id="JAHBMH010000030">
    <property type="protein sequence ID" value="KAK1937957.1"/>
    <property type="molecule type" value="Genomic_DNA"/>
</dbReference>
<dbReference type="Pfam" id="PF08282">
    <property type="entry name" value="Hydrolase_3"/>
    <property type="match status" value="1"/>
</dbReference>
<gene>
    <name evidence="1" type="ORF">X943_003345</name>
</gene>
<dbReference type="GO" id="GO:0016791">
    <property type="term" value="F:phosphatase activity"/>
    <property type="evidence" value="ECO:0007669"/>
    <property type="project" value="UniProtKB-ARBA"/>
</dbReference>
<evidence type="ECO:0000313" key="2">
    <source>
        <dbReference type="Proteomes" id="UP001195914"/>
    </source>
</evidence>
<comment type="caution">
    <text evidence="1">The sequence shown here is derived from an EMBL/GenBank/DDBJ whole genome shotgun (WGS) entry which is preliminary data.</text>
</comment>